<dbReference type="EMBL" id="JASBWV010000001">
    <property type="protein sequence ID" value="KAJ9128133.1"/>
    <property type="molecule type" value="Genomic_DNA"/>
</dbReference>
<reference evidence="1" key="1">
    <citation type="submission" date="2023-04" db="EMBL/GenBank/DDBJ databases">
        <title>Draft Genome sequencing of Naganishia species isolated from polar environments using Oxford Nanopore Technology.</title>
        <authorList>
            <person name="Leo P."/>
            <person name="Venkateswaran K."/>
        </authorList>
    </citation>
    <scope>NUCLEOTIDE SEQUENCE</scope>
    <source>
        <strain evidence="1">DBVPG 5303</strain>
    </source>
</reference>
<accession>A0ACC2XWT4</accession>
<protein>
    <submittedName>
        <fullName evidence="1">Uncharacterized protein</fullName>
    </submittedName>
</protein>
<keyword evidence="2" id="KW-1185">Reference proteome</keyword>
<sequence>MSSGSRALRAHLVGPVENTITYRDESDHRIFEQSASNIWSCLAKCCKSVLQQSGVSPQAVKGVSFDATCSLTAVDDNGTPISVTKGDGLGKAGDRNIILWADHRAEKEAEEINKTGEAVLNFVGGVMSLEMEIPKTLWLKRNMSAEDFEKVNLFDLPDYLTYRATGSSARSNCSLACKFSYVPPGTKMTAASGADQEEMSKGWSQSFLTRIGLDSLVTRNYEQIGGLPGENGLIMTAGQPVGNGLTSLAASEFGLKEGTPVGSAVIDAYAGWIGTIAASHDHGDVASQPPSLAESSSRLAAVAGTSTCHLVQSDHGILVNGVWGPYRHAVFPDYWMNEGGQSSTGQLIDFIIQTHPAYNKVLDMAKQQSSNVFDILEKKLEELKKERGCRSSTELTKNLHLYPDLHGSCLIQRSSFTTAYAGGVGDLAMKFHVTLEAIALQTRHILDEMHAKGHCITAIYMSGSQAKNKPLMDLLASVCNVKVIIPPNPSSAVVAGSAMLGRYAHEVAESRKGEPISTQAQQEESAKTSSEALWRIMVEMTPEGKAVLPEATDYEKRMLDVKYKIFRESIDVQRRWKKMVEDVEK</sequence>
<dbReference type="Proteomes" id="UP001234202">
    <property type="component" value="Unassembled WGS sequence"/>
</dbReference>
<name>A0ACC2XWT4_9TREE</name>
<proteinExistence type="predicted"/>
<comment type="caution">
    <text evidence="1">The sequence shown here is derived from an EMBL/GenBank/DDBJ whole genome shotgun (WGS) entry which is preliminary data.</text>
</comment>
<evidence type="ECO:0000313" key="1">
    <source>
        <dbReference type="EMBL" id="KAJ9128133.1"/>
    </source>
</evidence>
<gene>
    <name evidence="1" type="ORF">QFC24_000425</name>
</gene>
<organism evidence="1 2">
    <name type="scientific">Naganishia onofrii</name>
    <dbReference type="NCBI Taxonomy" id="1851511"/>
    <lineage>
        <taxon>Eukaryota</taxon>
        <taxon>Fungi</taxon>
        <taxon>Dikarya</taxon>
        <taxon>Basidiomycota</taxon>
        <taxon>Agaricomycotina</taxon>
        <taxon>Tremellomycetes</taxon>
        <taxon>Filobasidiales</taxon>
        <taxon>Filobasidiaceae</taxon>
        <taxon>Naganishia</taxon>
    </lineage>
</organism>
<evidence type="ECO:0000313" key="2">
    <source>
        <dbReference type="Proteomes" id="UP001234202"/>
    </source>
</evidence>